<dbReference type="InterPro" id="IPR008979">
    <property type="entry name" value="Galactose-bd-like_sf"/>
</dbReference>
<evidence type="ECO:0000256" key="3">
    <source>
        <dbReference type="ARBA" id="ARBA00023004"/>
    </source>
</evidence>
<dbReference type="Pfam" id="PF00754">
    <property type="entry name" value="F5_F8_type_C"/>
    <property type="match status" value="2"/>
</dbReference>
<keyword evidence="2 4" id="KW-0479">Metal-binding</keyword>
<feature type="region of interest" description="Disordered" evidence="5">
    <location>
        <begin position="251"/>
        <end position="282"/>
    </location>
</feature>
<feature type="domain" description="F5/8 type C" evidence="6">
    <location>
        <begin position="114"/>
        <end position="249"/>
    </location>
</feature>
<dbReference type="SUPFAM" id="SSF49785">
    <property type="entry name" value="Galactose-binding domain-like"/>
    <property type="match status" value="2"/>
</dbReference>
<dbReference type="GO" id="GO:0020037">
    <property type="term" value="F:heme binding"/>
    <property type="evidence" value="ECO:0007669"/>
    <property type="project" value="InterPro"/>
</dbReference>
<evidence type="ECO:0000256" key="1">
    <source>
        <dbReference type="ARBA" id="ARBA00022617"/>
    </source>
</evidence>
<dbReference type="GO" id="GO:0004130">
    <property type="term" value="F:cytochrome-c peroxidase activity"/>
    <property type="evidence" value="ECO:0007669"/>
    <property type="project" value="TreeGrafter"/>
</dbReference>
<organism evidence="8">
    <name type="scientific">Variovorax paradoxus</name>
    <dbReference type="NCBI Taxonomy" id="34073"/>
    <lineage>
        <taxon>Bacteria</taxon>
        <taxon>Pseudomonadati</taxon>
        <taxon>Pseudomonadota</taxon>
        <taxon>Betaproteobacteria</taxon>
        <taxon>Burkholderiales</taxon>
        <taxon>Comamonadaceae</taxon>
        <taxon>Variovorax</taxon>
    </lineage>
</organism>
<dbReference type="PROSITE" id="PS50022">
    <property type="entry name" value="FA58C_3"/>
    <property type="match status" value="2"/>
</dbReference>
<reference evidence="8" key="1">
    <citation type="submission" date="2019-12" db="EMBL/GenBank/DDBJ databases">
        <authorList>
            <person name="Cremers G."/>
        </authorList>
    </citation>
    <scope>NUCLEOTIDE SEQUENCE</scope>
    <source>
        <strain evidence="8">Vvax</strain>
    </source>
</reference>
<dbReference type="Pfam" id="PF06537">
    <property type="entry name" value="DHOR"/>
    <property type="match status" value="2"/>
</dbReference>
<evidence type="ECO:0000259" key="7">
    <source>
        <dbReference type="PROSITE" id="PS51007"/>
    </source>
</evidence>
<evidence type="ECO:0000256" key="5">
    <source>
        <dbReference type="SAM" id="MobiDB-lite"/>
    </source>
</evidence>
<dbReference type="InterPro" id="IPR000421">
    <property type="entry name" value="FA58C"/>
</dbReference>
<evidence type="ECO:0000256" key="4">
    <source>
        <dbReference type="PROSITE-ProRule" id="PRU00433"/>
    </source>
</evidence>
<keyword evidence="3 4" id="KW-0408">Iron</keyword>
<accession>A0A679JCK0</accession>
<evidence type="ECO:0000256" key="2">
    <source>
        <dbReference type="ARBA" id="ARBA00022723"/>
    </source>
</evidence>
<evidence type="ECO:0000259" key="6">
    <source>
        <dbReference type="PROSITE" id="PS50022"/>
    </source>
</evidence>
<dbReference type="SUPFAM" id="SSF46626">
    <property type="entry name" value="Cytochrome c"/>
    <property type="match status" value="1"/>
</dbReference>
<dbReference type="GO" id="GO:0046872">
    <property type="term" value="F:metal ion binding"/>
    <property type="evidence" value="ECO:0007669"/>
    <property type="project" value="UniProtKB-KW"/>
</dbReference>
<dbReference type="GO" id="GO:0009055">
    <property type="term" value="F:electron transfer activity"/>
    <property type="evidence" value="ECO:0007669"/>
    <property type="project" value="InterPro"/>
</dbReference>
<dbReference type="InterPro" id="IPR051395">
    <property type="entry name" value="Cytochrome_c_Peroxidase/MauG"/>
</dbReference>
<dbReference type="Gene3D" id="2.60.120.260">
    <property type="entry name" value="Galactose-binding domain-like"/>
    <property type="match status" value="2"/>
</dbReference>
<feature type="region of interest" description="Disordered" evidence="5">
    <location>
        <begin position="55"/>
        <end position="80"/>
    </location>
</feature>
<evidence type="ECO:0000313" key="8">
    <source>
        <dbReference type="EMBL" id="CAA2109106.1"/>
    </source>
</evidence>
<dbReference type="PROSITE" id="PS51257">
    <property type="entry name" value="PROKAR_LIPOPROTEIN"/>
    <property type="match status" value="1"/>
</dbReference>
<dbReference type="PANTHER" id="PTHR30600">
    <property type="entry name" value="CYTOCHROME C PEROXIDASE-RELATED"/>
    <property type="match status" value="1"/>
</dbReference>
<gene>
    <name evidence="8" type="ORF">VVAX_05377</name>
</gene>
<dbReference type="PANTHER" id="PTHR30600:SF4">
    <property type="entry name" value="CYTOCHROME C DOMAIN-CONTAINING PROTEIN"/>
    <property type="match status" value="1"/>
</dbReference>
<dbReference type="Gene3D" id="1.10.760.10">
    <property type="entry name" value="Cytochrome c-like domain"/>
    <property type="match status" value="1"/>
</dbReference>
<sequence>MNRKPRVHRSHLERLRAVLTRGLPVAVALLVAACGGGGGGGGGDAGVGGVGLGSAGASKSEPGGAGASVPGAESDSVRRGSDGVAGAVAVDGAAGDEPALAVAVAVADGMPMRMLARKAALETALTPVGAKASSQERGDLGAAAAIDHDANTRWSSTFTDNADLTLDFGKTELITRVRIDWENAHASRYLLQVSNDEASWTTIRAVDNSQGGTEDLGDLAGQGRYLRMQGVKRSSQYGYSIFEIQAFAGTRAEPPPEPAQPPAPVDPAKPGTPVVPVSATSSALENPGLPATMAIDGKLNTRWASRFEDGAWIQFDFGVKTQVGYMRLLWENSYGKEYALLVSDDEKNWTQVRYVSNGRGGTEEFFNLGIDARYVRLQGVARATQYGYSLFEVDFKKPGSDNTLPSSLTSALKFPANGSGLVPLPASAQPLETLQFTLPDGSLVTRFGARGLARHGRERGAEWNEIGYGPNETVDPVTGAPLDGSPGNYLTFVSQYFKNRTWGVEIIDNSRVPGVTKPTLIVNQYTTVDFLSGGVAFFRAFDRPGVTGYGWMAPGELVDRNVPVCKPVAYPPNAALTTPTGINNACTLLVKDYPGHGDLDANGFPNGKTIPARPLVVGDVIEVSPSMFSTTEAMAAKGDTGGIRYYSYEWIYVVGKGLQPWYGVQPRLNSVPLPDETLSGGLGSVSYNYSNNGQFMFQQPHNNIGMQNMQRFVEGRRLIHTNFTTGDHNEPGNDRYLPAVGLQGQRFNQSACIGCHVNNGRSTAPSSLNLRLDTMSVRVAKVDEAGQQTPHPVYGTAVQMNVLSTTGTPQDWGTSVRVGKFETSVVKLADGTAVELRKPVLAFEGPTPEISSLRAAQPMVGLGLLEAIPEADILSRVRSNPDEDGVRGTANFVFDPEAGAVRLGRFGWKASKATLRHQAADALLLDMAVTSPVYPNLSCSTDRAGCASAGVRKGISESDLKSMSNYLALLAVPAQRSLASGFPKGVAPLQEHRIDPQQVSAGARLFQGMRCTACHTAEMKTGAGHLFAELRSQTIRPYSDLLLHDMGPGLADKFVEGQAKGSMWRTAPLWGLGYTEKVVGDKAKAGYLHDGRARNLTEAILWHAGEADRSRQRFEGLSAADREALLAFLKSL</sequence>
<dbReference type="InterPro" id="IPR010538">
    <property type="entry name" value="DHOR"/>
</dbReference>
<feature type="compositionally biased region" description="Pro residues" evidence="5">
    <location>
        <begin position="253"/>
        <end position="267"/>
    </location>
</feature>
<feature type="domain" description="F5/8 type C" evidence="6">
    <location>
        <begin position="259"/>
        <end position="398"/>
    </location>
</feature>
<dbReference type="EMBL" id="LR743508">
    <property type="protein sequence ID" value="CAA2109106.1"/>
    <property type="molecule type" value="Genomic_DNA"/>
</dbReference>
<name>A0A679JCK0_VARPD</name>
<dbReference type="AlphaFoldDB" id="A0A679JCK0"/>
<proteinExistence type="predicted"/>
<dbReference type="InterPro" id="IPR036909">
    <property type="entry name" value="Cyt_c-like_dom_sf"/>
</dbReference>
<protein>
    <recommendedName>
        <fullName evidence="9">Thiol oxidoreductase</fullName>
    </recommendedName>
</protein>
<feature type="domain" description="Cytochrome c" evidence="7">
    <location>
        <begin position="997"/>
        <end position="1132"/>
    </location>
</feature>
<evidence type="ECO:0008006" key="9">
    <source>
        <dbReference type="Google" id="ProtNLM"/>
    </source>
</evidence>
<dbReference type="PROSITE" id="PS51007">
    <property type="entry name" value="CYTC"/>
    <property type="match status" value="1"/>
</dbReference>
<dbReference type="InterPro" id="IPR009056">
    <property type="entry name" value="Cyt_c-like_dom"/>
</dbReference>
<keyword evidence="1 4" id="KW-0349">Heme</keyword>